<organism evidence="1 2">
    <name type="scientific">Winogradskyella thalassocola</name>
    <dbReference type="NCBI Taxonomy" id="262004"/>
    <lineage>
        <taxon>Bacteria</taxon>
        <taxon>Pseudomonadati</taxon>
        <taxon>Bacteroidota</taxon>
        <taxon>Flavobacteriia</taxon>
        <taxon>Flavobacteriales</taxon>
        <taxon>Flavobacteriaceae</taxon>
        <taxon>Winogradskyella</taxon>
    </lineage>
</organism>
<dbReference type="EMBL" id="FNCZ01000001">
    <property type="protein sequence ID" value="SDG79960.1"/>
    <property type="molecule type" value="Genomic_DNA"/>
</dbReference>
<dbReference type="OrthoDB" id="7342920at2"/>
<dbReference type="AlphaFoldDB" id="A0A1G7X8S5"/>
<evidence type="ECO:0000313" key="1">
    <source>
        <dbReference type="EMBL" id="SDG79960.1"/>
    </source>
</evidence>
<dbReference type="Gene3D" id="2.20.110.10">
    <property type="entry name" value="Histone H3 K4-specific methyltransferase SET7/9 N-terminal domain"/>
    <property type="match status" value="1"/>
</dbReference>
<evidence type="ECO:0000313" key="2">
    <source>
        <dbReference type="Proteomes" id="UP000199492"/>
    </source>
</evidence>
<dbReference type="SUPFAM" id="SSF82185">
    <property type="entry name" value="Histone H3 K4-specific methyltransferase SET7/9 N-terminal domain"/>
    <property type="match status" value="1"/>
</dbReference>
<dbReference type="Pfam" id="PF07661">
    <property type="entry name" value="MORN_2"/>
    <property type="match status" value="1"/>
</dbReference>
<gene>
    <name evidence="1" type="ORF">SAMN04489796_101620</name>
</gene>
<dbReference type="Proteomes" id="UP000199492">
    <property type="component" value="Unassembled WGS sequence"/>
</dbReference>
<keyword evidence="2" id="KW-1185">Reference proteome</keyword>
<reference evidence="2" key="1">
    <citation type="submission" date="2016-10" db="EMBL/GenBank/DDBJ databases">
        <authorList>
            <person name="Varghese N."/>
            <person name="Submissions S."/>
        </authorList>
    </citation>
    <scope>NUCLEOTIDE SEQUENCE [LARGE SCALE GENOMIC DNA]</scope>
    <source>
        <strain evidence="2">DSM 15363</strain>
    </source>
</reference>
<dbReference type="RefSeq" id="WP_139181005.1">
    <property type="nucleotide sequence ID" value="NZ_FNCZ01000001.1"/>
</dbReference>
<protein>
    <submittedName>
        <fullName evidence="1">MORN repeat variant</fullName>
    </submittedName>
</protein>
<dbReference type="InterPro" id="IPR011652">
    <property type="entry name" value="MORN_2"/>
</dbReference>
<dbReference type="STRING" id="262004.SAMN04489796_101620"/>
<name>A0A1G7X8S5_9FLAO</name>
<sequence length="257" mass="29917">MKLLKFTFLILVTVLLFSRCKSSEKDKNDDSFTFIERHAYTINNYNGLDYYRLNKTKKFMDGYYVVGNKMSKWEEFEFDGGLLNGDYIVFHPNGEMFSHTKYSKGKRHGDELMYYPNGVLNSKSTYDNDILVGGKYTYFNSGKVLSESKIEDGKSIETQHFDVLGNIASQSFIKDGRTITQRIVEGKIYSEMVSSNYDSYETVKFYNEDGSTKIYLQREEENDTMYIIELNDNGKEIKRVNLKANPEEGMKYAAYFN</sequence>
<proteinExistence type="predicted"/>
<accession>A0A1G7X8S5</accession>